<gene>
    <name evidence="1" type="ORF">K488DRAFT_88321</name>
</gene>
<keyword evidence="2" id="KW-1185">Reference proteome</keyword>
<proteinExistence type="predicted"/>
<sequence length="245" mass="27571">MGKLLETVCLFGDSLTQGAWELNGLGARMAHVYARRFDVLNRGFSGYNTEWALPLLAEVLPPSPPRLLTIWFGANDACILPSPQHVPLSRFKENLRAMIHAAPDSTRVLLLSPPPVNTHQRAADLASRTPPKELDRLFDVTKSYAEAVKVVATEENVPIADVWTAVWDAAGRDEAALSAFLYDGLHLNEAGYKVTYDVVADAIAAKWPELRLEHSWRNYKYPTWDWFIDHKPGDTDGWEEHTRRP</sequence>
<keyword evidence="1" id="KW-0378">Hydrolase</keyword>
<comment type="caution">
    <text evidence="1">The sequence shown here is derived from an EMBL/GenBank/DDBJ whole genome shotgun (WGS) entry which is preliminary data.</text>
</comment>
<name>A0ACB8QE47_9AGAM</name>
<reference evidence="1" key="2">
    <citation type="journal article" date="2022" name="New Phytol.">
        <title>Evolutionary transition to the ectomycorrhizal habit in the genomes of a hyperdiverse lineage of mushroom-forming fungi.</title>
        <authorList>
            <person name="Looney B."/>
            <person name="Miyauchi S."/>
            <person name="Morin E."/>
            <person name="Drula E."/>
            <person name="Courty P.E."/>
            <person name="Kohler A."/>
            <person name="Kuo A."/>
            <person name="LaButti K."/>
            <person name="Pangilinan J."/>
            <person name="Lipzen A."/>
            <person name="Riley R."/>
            <person name="Andreopoulos W."/>
            <person name="He G."/>
            <person name="Johnson J."/>
            <person name="Nolan M."/>
            <person name="Tritt A."/>
            <person name="Barry K.W."/>
            <person name="Grigoriev I.V."/>
            <person name="Nagy L.G."/>
            <person name="Hibbett D."/>
            <person name="Henrissat B."/>
            <person name="Matheny P.B."/>
            <person name="Labbe J."/>
            <person name="Martin F.M."/>
        </authorList>
    </citation>
    <scope>NUCLEOTIDE SEQUENCE</scope>
    <source>
        <strain evidence="1">EC-137</strain>
    </source>
</reference>
<organism evidence="1 2">
    <name type="scientific">Vararia minispora EC-137</name>
    <dbReference type="NCBI Taxonomy" id="1314806"/>
    <lineage>
        <taxon>Eukaryota</taxon>
        <taxon>Fungi</taxon>
        <taxon>Dikarya</taxon>
        <taxon>Basidiomycota</taxon>
        <taxon>Agaricomycotina</taxon>
        <taxon>Agaricomycetes</taxon>
        <taxon>Russulales</taxon>
        <taxon>Lachnocladiaceae</taxon>
        <taxon>Vararia</taxon>
    </lineage>
</organism>
<protein>
    <submittedName>
        <fullName evidence="1">SGNH hydrolase</fullName>
    </submittedName>
</protein>
<reference evidence="1" key="1">
    <citation type="submission" date="2021-02" db="EMBL/GenBank/DDBJ databases">
        <authorList>
            <consortium name="DOE Joint Genome Institute"/>
            <person name="Ahrendt S."/>
            <person name="Looney B.P."/>
            <person name="Miyauchi S."/>
            <person name="Morin E."/>
            <person name="Drula E."/>
            <person name="Courty P.E."/>
            <person name="Chicoki N."/>
            <person name="Fauchery L."/>
            <person name="Kohler A."/>
            <person name="Kuo A."/>
            <person name="Labutti K."/>
            <person name="Pangilinan J."/>
            <person name="Lipzen A."/>
            <person name="Riley R."/>
            <person name="Andreopoulos W."/>
            <person name="He G."/>
            <person name="Johnson J."/>
            <person name="Barry K.W."/>
            <person name="Grigoriev I.V."/>
            <person name="Nagy L."/>
            <person name="Hibbett D."/>
            <person name="Henrissat B."/>
            <person name="Matheny P.B."/>
            <person name="Labbe J."/>
            <person name="Martin F."/>
        </authorList>
    </citation>
    <scope>NUCLEOTIDE SEQUENCE</scope>
    <source>
        <strain evidence="1">EC-137</strain>
    </source>
</reference>
<dbReference type="EMBL" id="MU273652">
    <property type="protein sequence ID" value="KAI0029870.1"/>
    <property type="molecule type" value="Genomic_DNA"/>
</dbReference>
<dbReference type="Proteomes" id="UP000814128">
    <property type="component" value="Unassembled WGS sequence"/>
</dbReference>
<accession>A0ACB8QE47</accession>
<evidence type="ECO:0000313" key="1">
    <source>
        <dbReference type="EMBL" id="KAI0029870.1"/>
    </source>
</evidence>
<evidence type="ECO:0000313" key="2">
    <source>
        <dbReference type="Proteomes" id="UP000814128"/>
    </source>
</evidence>